<dbReference type="SUPFAM" id="SSF101898">
    <property type="entry name" value="NHL repeat"/>
    <property type="match status" value="1"/>
</dbReference>
<comment type="caution">
    <text evidence="8">The sequence shown here is derived from an EMBL/GenBank/DDBJ whole genome shotgun (WGS) entry which is preliminary data.</text>
</comment>
<keyword evidence="1" id="KW-0732">Signal</keyword>
<feature type="region of interest" description="Disordered" evidence="5">
    <location>
        <begin position="355"/>
        <end position="425"/>
    </location>
</feature>
<dbReference type="Proteomes" id="UP000663877">
    <property type="component" value="Unassembled WGS sequence"/>
</dbReference>
<reference evidence="8" key="1">
    <citation type="submission" date="2021-02" db="EMBL/GenBank/DDBJ databases">
        <authorList>
            <person name="Nowell W R."/>
        </authorList>
    </citation>
    <scope>NUCLEOTIDE SEQUENCE</scope>
</reference>
<name>A0A816F815_9BILA</name>
<dbReference type="InterPro" id="IPR001258">
    <property type="entry name" value="NHL_repeat"/>
</dbReference>
<dbReference type="OrthoDB" id="654191at2759"/>
<evidence type="ECO:0000256" key="4">
    <source>
        <dbReference type="PROSITE-ProRule" id="PRU00504"/>
    </source>
</evidence>
<keyword evidence="6" id="KW-0812">Transmembrane</keyword>
<evidence type="ECO:0000256" key="6">
    <source>
        <dbReference type="SAM" id="Phobius"/>
    </source>
</evidence>
<dbReference type="PANTHER" id="PTHR10680">
    <property type="entry name" value="PEPTIDYL-GLYCINE ALPHA-AMIDATING MONOOXYGENASE"/>
    <property type="match status" value="1"/>
</dbReference>
<feature type="region of interest" description="Disordered" evidence="5">
    <location>
        <begin position="311"/>
        <end position="333"/>
    </location>
</feature>
<dbReference type="Pfam" id="PF01436">
    <property type="entry name" value="NHL"/>
    <property type="match status" value="2"/>
</dbReference>
<accession>A0A816F815</accession>
<sequence length="516" mass="55293">MTWSSNGITIAGSSLGLSNNTAAYLNMPQDVFIDQNGTLYVLDSGNLRVQRFFRNSTIGTTIINGTSGYKLNQFYTMNGISVDLSGNIYILDLENERVTKWIPGASNGIVVAGGNDMGDRSNQLYLPCGFFIDPITLFIWIADTYNSRIVRWESPSTSIIVCGSNGTRSDQFYLPFGLFVDTINSNTIYVADTFNHRIQMWLQGAPNGTTVAGQTGVCGSGLNQLCFPSSVIKDKNGYIYIADSTNYRIMQWKIGSTSGTMIAGIIYYATLPNQLYYPFNVKFDPNGDLIVADTYNNRVQKFVGSCIKTTATSSTSKTGTSASTTSTSSATTSVATSTTDRTTSIITSSTSTISTITTGTTSTTSTTSTNTTATTSTTSTSVTISTNSTSSTSTTSTISTTKTTTTSTSNSSTSTSTTSTSSSSSSTTTAVLATITCLPVCLYWDCWINVTATINPNTITQTTTDSSYDIQLLSLRNSIKDLQDENYRLKLCLGLGFGILIAGPVAVGTFIYFSRR</sequence>
<evidence type="ECO:0000313" key="8">
    <source>
        <dbReference type="EMBL" id="CAF1659130.1"/>
    </source>
</evidence>
<keyword evidence="3" id="KW-0325">Glycoprotein</keyword>
<dbReference type="Gene3D" id="2.120.10.30">
    <property type="entry name" value="TolB, C-terminal domain"/>
    <property type="match status" value="2"/>
</dbReference>
<proteinExistence type="predicted"/>
<dbReference type="GO" id="GO:0005576">
    <property type="term" value="C:extracellular region"/>
    <property type="evidence" value="ECO:0007669"/>
    <property type="project" value="TreeGrafter"/>
</dbReference>
<dbReference type="Proteomes" id="UP000663832">
    <property type="component" value="Unassembled WGS sequence"/>
</dbReference>
<dbReference type="PROSITE" id="PS51125">
    <property type="entry name" value="NHL"/>
    <property type="match status" value="1"/>
</dbReference>
<dbReference type="EMBL" id="CAJNOM010004830">
    <property type="protein sequence ID" value="CAF1659130.1"/>
    <property type="molecule type" value="Genomic_DNA"/>
</dbReference>
<feature type="repeat" description="NHL" evidence="4">
    <location>
        <begin position="274"/>
        <end position="305"/>
    </location>
</feature>
<evidence type="ECO:0000256" key="1">
    <source>
        <dbReference type="ARBA" id="ARBA00022729"/>
    </source>
</evidence>
<evidence type="ECO:0000313" key="9">
    <source>
        <dbReference type="Proteomes" id="UP000663832"/>
    </source>
</evidence>
<evidence type="ECO:0000256" key="3">
    <source>
        <dbReference type="ARBA" id="ARBA00023180"/>
    </source>
</evidence>
<keyword evidence="9" id="KW-1185">Reference proteome</keyword>
<keyword evidence="6" id="KW-1133">Transmembrane helix</keyword>
<feature type="transmembrane region" description="Helical" evidence="6">
    <location>
        <begin position="493"/>
        <end position="513"/>
    </location>
</feature>
<evidence type="ECO:0000313" key="7">
    <source>
        <dbReference type="EMBL" id="CAF1545418.1"/>
    </source>
</evidence>
<dbReference type="InterPro" id="IPR011042">
    <property type="entry name" value="6-blade_b-propeller_TolB-like"/>
</dbReference>
<keyword evidence="2" id="KW-0677">Repeat</keyword>
<evidence type="ECO:0000256" key="2">
    <source>
        <dbReference type="ARBA" id="ARBA00022737"/>
    </source>
</evidence>
<keyword evidence="6" id="KW-0472">Membrane</keyword>
<dbReference type="AlphaFoldDB" id="A0A816F815"/>
<dbReference type="CDD" id="cd05819">
    <property type="entry name" value="NHL"/>
    <property type="match status" value="1"/>
</dbReference>
<evidence type="ECO:0000256" key="5">
    <source>
        <dbReference type="SAM" id="MobiDB-lite"/>
    </source>
</evidence>
<dbReference type="EMBL" id="CAJNOI010004439">
    <property type="protein sequence ID" value="CAF1545418.1"/>
    <property type="molecule type" value="Genomic_DNA"/>
</dbReference>
<protein>
    <recommendedName>
        <fullName evidence="10">NHL repeat containing protein-like protein</fullName>
    </recommendedName>
</protein>
<organism evidence="8 9">
    <name type="scientific">Adineta steineri</name>
    <dbReference type="NCBI Taxonomy" id="433720"/>
    <lineage>
        <taxon>Eukaryota</taxon>
        <taxon>Metazoa</taxon>
        <taxon>Spiralia</taxon>
        <taxon>Gnathifera</taxon>
        <taxon>Rotifera</taxon>
        <taxon>Eurotatoria</taxon>
        <taxon>Bdelloidea</taxon>
        <taxon>Adinetida</taxon>
        <taxon>Adinetidae</taxon>
        <taxon>Adineta</taxon>
    </lineage>
</organism>
<dbReference type="PANTHER" id="PTHR10680:SF14">
    <property type="entry name" value="PEPTIDYL-GLYCINE ALPHA-AMIDATING MONOOXYGENASE"/>
    <property type="match status" value="1"/>
</dbReference>
<gene>
    <name evidence="7" type="ORF">BJG266_LOCUS45856</name>
    <name evidence="8" type="ORF">QVE165_LOCUS62884</name>
</gene>
<evidence type="ECO:0008006" key="10">
    <source>
        <dbReference type="Google" id="ProtNLM"/>
    </source>
</evidence>